<dbReference type="AlphaFoldDB" id="A0A3M7PF08"/>
<name>A0A3M7PF08_BRAPC</name>
<sequence length="160" mass="19095">MSSEANRSRKCGYYSIILKKDQFFKPCSITRGEESNDICDIFLKKFDHHKHLPLRLLRQPLKSCRKNSKIFFLKFPKYIKWVKILFLRGNRVNPFKPHIINRRAKGVMHKDFLCIEREAIPKAVKYDFRNDKIRSCGALYKARNQSKHNITRNDQPLKIN</sequence>
<dbReference type="Proteomes" id="UP000276133">
    <property type="component" value="Unassembled WGS sequence"/>
</dbReference>
<proteinExistence type="predicted"/>
<evidence type="ECO:0000313" key="1">
    <source>
        <dbReference type="EMBL" id="RMZ97716.1"/>
    </source>
</evidence>
<protein>
    <submittedName>
        <fullName evidence="1">Uncharacterized protein</fullName>
    </submittedName>
</protein>
<organism evidence="1 2">
    <name type="scientific">Brachionus plicatilis</name>
    <name type="common">Marine rotifer</name>
    <name type="synonym">Brachionus muelleri</name>
    <dbReference type="NCBI Taxonomy" id="10195"/>
    <lineage>
        <taxon>Eukaryota</taxon>
        <taxon>Metazoa</taxon>
        <taxon>Spiralia</taxon>
        <taxon>Gnathifera</taxon>
        <taxon>Rotifera</taxon>
        <taxon>Eurotatoria</taxon>
        <taxon>Monogononta</taxon>
        <taxon>Pseudotrocha</taxon>
        <taxon>Ploima</taxon>
        <taxon>Brachionidae</taxon>
        <taxon>Brachionus</taxon>
    </lineage>
</organism>
<accession>A0A3M7PF08</accession>
<keyword evidence="2" id="KW-1185">Reference proteome</keyword>
<comment type="caution">
    <text evidence="1">The sequence shown here is derived from an EMBL/GenBank/DDBJ whole genome shotgun (WGS) entry which is preliminary data.</text>
</comment>
<evidence type="ECO:0000313" key="2">
    <source>
        <dbReference type="Proteomes" id="UP000276133"/>
    </source>
</evidence>
<gene>
    <name evidence="1" type="ORF">BpHYR1_014872</name>
</gene>
<dbReference type="EMBL" id="REGN01011238">
    <property type="protein sequence ID" value="RMZ97716.1"/>
    <property type="molecule type" value="Genomic_DNA"/>
</dbReference>
<reference evidence="1 2" key="1">
    <citation type="journal article" date="2018" name="Sci. Rep.">
        <title>Genomic signatures of local adaptation to the degree of environmental predictability in rotifers.</title>
        <authorList>
            <person name="Franch-Gras L."/>
            <person name="Hahn C."/>
            <person name="Garcia-Roger E.M."/>
            <person name="Carmona M.J."/>
            <person name="Serra M."/>
            <person name="Gomez A."/>
        </authorList>
    </citation>
    <scope>NUCLEOTIDE SEQUENCE [LARGE SCALE GENOMIC DNA]</scope>
    <source>
        <strain evidence="1">HYR1</strain>
    </source>
</reference>